<keyword evidence="2" id="KW-1185">Reference proteome</keyword>
<protein>
    <submittedName>
        <fullName evidence="1">Uncharacterized protein</fullName>
    </submittedName>
</protein>
<accession>A0A481V880</accession>
<evidence type="ECO:0000313" key="1">
    <source>
        <dbReference type="EMBL" id="QBI83782.1"/>
    </source>
</evidence>
<dbReference type="KEGG" id="vg:80456940"/>
<sequence>MTERQILLLYDAEQRRLSHHRANQFIDTNLAFAGGNDAKEHLKTLRT</sequence>
<dbReference type="RefSeq" id="YP_010774042.1">
    <property type="nucleotide sequence ID" value="NC_074750.1"/>
</dbReference>
<dbReference type="EMBL" id="MK511059">
    <property type="protein sequence ID" value="QBI83782.1"/>
    <property type="molecule type" value="Genomic_DNA"/>
</dbReference>
<reference evidence="1" key="1">
    <citation type="journal article" date="2019" name="mSystems">
        <title>Mobilizing temperate bacteriophage communities and resolving individual phage genomes from cystic fibrosis and bronchiectasis Pseudomonas aeruginosa isolates.</title>
        <authorList>
            <person name="Tariq M.A."/>
            <person name="Everest F.L.C."/>
            <person name="Cowley L.A."/>
            <person name="Wright R."/>
            <person name="Holt G.S."/>
            <person name="Ingram H."/>
            <person name="Duignan L.A.M."/>
            <person name="Lanyon C.V."/>
            <person name="Perry A."/>
            <person name="Perry J.D."/>
            <person name="Bourke S."/>
            <person name="Brockhurst M.A."/>
            <person name="Bridge S.H."/>
            <person name="Soyza A.D."/>
            <person name="Smith D.L."/>
        </authorList>
    </citation>
    <scope>NUCLEOTIDE SEQUENCE [LARGE SCALE GENOMIC DNA]</scope>
</reference>
<proteinExistence type="predicted"/>
<dbReference type="Proteomes" id="UP000294460">
    <property type="component" value="Segment"/>
</dbReference>
<dbReference type="GeneID" id="80456940"/>
<name>A0A481V880_9CAUD</name>
<evidence type="ECO:0000313" key="2">
    <source>
        <dbReference type="Proteomes" id="UP000294460"/>
    </source>
</evidence>
<organism evidence="1 2">
    <name type="scientific">Pseudomonas phage vB_Pae_CF78a</name>
    <dbReference type="NCBI Taxonomy" id="2563592"/>
    <lineage>
        <taxon>Viruses</taxon>
        <taxon>Duplodnaviria</taxon>
        <taxon>Heunggongvirae</taxon>
        <taxon>Uroviricota</taxon>
        <taxon>Caudoviricetes</taxon>
        <taxon>Guarnerosvirinae</taxon>
        <taxon>Mechnikovvirus</taxon>
        <taxon>Mechnikovvirus CF78a</taxon>
    </lineage>
</organism>